<dbReference type="InterPro" id="IPR051081">
    <property type="entry name" value="HTH_MetalResp_TranReg"/>
</dbReference>
<evidence type="ECO:0000259" key="4">
    <source>
        <dbReference type="PROSITE" id="PS50987"/>
    </source>
</evidence>
<keyword evidence="6" id="KW-1185">Reference proteome</keyword>
<dbReference type="PRINTS" id="PR00778">
    <property type="entry name" value="HTHARSR"/>
</dbReference>
<keyword evidence="3" id="KW-0804">Transcription</keyword>
<dbReference type="AlphaFoldDB" id="A0A6N4SNX0"/>
<proteinExistence type="predicted"/>
<reference evidence="5 6" key="1">
    <citation type="journal article" date="2007" name="Appl. Environ. Microbiol.">
        <title>Genome sequence of the cellulolytic gliding bacterium Cytophaga hutchinsonii.</title>
        <authorList>
            <person name="Xie G."/>
            <person name="Bruce D.C."/>
            <person name="Challacombe J.F."/>
            <person name="Chertkov O."/>
            <person name="Detter J.C."/>
            <person name="Gilna P."/>
            <person name="Han C.S."/>
            <person name="Lucas S."/>
            <person name="Misra M."/>
            <person name="Myers G.L."/>
            <person name="Richardson P."/>
            <person name="Tapia R."/>
            <person name="Thayer N."/>
            <person name="Thompson L.S."/>
            <person name="Brettin T.S."/>
            <person name="Henrissat B."/>
            <person name="Wilson D.B."/>
            <person name="McBride M.J."/>
        </authorList>
    </citation>
    <scope>NUCLEOTIDE SEQUENCE [LARGE SCALE GENOMIC DNA]</scope>
    <source>
        <strain evidence="6">ATCC 33406 / DSM 1761 / CIP 103989 / NBRC 15051 / NCIMB 9469 / D465</strain>
    </source>
</reference>
<dbReference type="InterPro" id="IPR011991">
    <property type="entry name" value="ArsR-like_HTH"/>
</dbReference>
<evidence type="ECO:0000256" key="1">
    <source>
        <dbReference type="ARBA" id="ARBA00023015"/>
    </source>
</evidence>
<dbReference type="InterPro" id="IPR036388">
    <property type="entry name" value="WH-like_DNA-bd_sf"/>
</dbReference>
<keyword evidence="1" id="KW-0805">Transcription regulation</keyword>
<dbReference type="InterPro" id="IPR036390">
    <property type="entry name" value="WH_DNA-bd_sf"/>
</dbReference>
<dbReference type="KEGG" id="chu:CHU_0706"/>
<dbReference type="PANTHER" id="PTHR33154:SF18">
    <property type="entry name" value="ARSENICAL RESISTANCE OPERON REPRESSOR"/>
    <property type="match status" value="1"/>
</dbReference>
<dbReference type="GO" id="GO:0003677">
    <property type="term" value="F:DNA binding"/>
    <property type="evidence" value="ECO:0007669"/>
    <property type="project" value="UniProtKB-KW"/>
</dbReference>
<dbReference type="SMART" id="SM00418">
    <property type="entry name" value="HTH_ARSR"/>
    <property type="match status" value="1"/>
</dbReference>
<sequence length="139" mass="16850">MIRRIYMIRLKTVDIQKGSEILKAFSDESRIRILNLILINDEMCISDLELILDYTQTKTSRHLSILKSIGLLKYRKVDQWVYYYINETYIDILKQLFRLFGKEPQLYKDLIEYRTLYANNELAIRKQHIRKKIYKVPDL</sequence>
<dbReference type="GO" id="GO:0003700">
    <property type="term" value="F:DNA-binding transcription factor activity"/>
    <property type="evidence" value="ECO:0007669"/>
    <property type="project" value="InterPro"/>
</dbReference>
<name>A0A6N4SNX0_CYTH3</name>
<evidence type="ECO:0000256" key="3">
    <source>
        <dbReference type="ARBA" id="ARBA00023163"/>
    </source>
</evidence>
<dbReference type="EMBL" id="CP000383">
    <property type="protein sequence ID" value="ABG57993.1"/>
    <property type="molecule type" value="Genomic_DNA"/>
</dbReference>
<protein>
    <submittedName>
        <fullName evidence="5">Transcriptional regulator, ArsR family</fullName>
    </submittedName>
</protein>
<gene>
    <name evidence="5" type="primary">arsR</name>
    <name evidence="5" type="ordered locus">CHU_0706</name>
</gene>
<dbReference type="InterPro" id="IPR018334">
    <property type="entry name" value="ArsR_HTH"/>
</dbReference>
<accession>A0A6N4SNX0</accession>
<dbReference type="Proteomes" id="UP000001822">
    <property type="component" value="Chromosome"/>
</dbReference>
<dbReference type="InterPro" id="IPR001845">
    <property type="entry name" value="HTH_ArsR_DNA-bd_dom"/>
</dbReference>
<dbReference type="Gene3D" id="1.10.10.10">
    <property type="entry name" value="Winged helix-like DNA-binding domain superfamily/Winged helix DNA-binding domain"/>
    <property type="match status" value="1"/>
</dbReference>
<dbReference type="PROSITE" id="PS50987">
    <property type="entry name" value="HTH_ARSR_2"/>
    <property type="match status" value="1"/>
</dbReference>
<feature type="domain" description="HTH arsR-type" evidence="4">
    <location>
        <begin position="10"/>
        <end position="105"/>
    </location>
</feature>
<dbReference type="Pfam" id="PF01022">
    <property type="entry name" value="HTH_5"/>
    <property type="match status" value="1"/>
</dbReference>
<dbReference type="SUPFAM" id="SSF46785">
    <property type="entry name" value="Winged helix' DNA-binding domain"/>
    <property type="match status" value="1"/>
</dbReference>
<dbReference type="CDD" id="cd00090">
    <property type="entry name" value="HTH_ARSR"/>
    <property type="match status" value="1"/>
</dbReference>
<evidence type="ECO:0000313" key="6">
    <source>
        <dbReference type="Proteomes" id="UP000001822"/>
    </source>
</evidence>
<dbReference type="PROSITE" id="PS00846">
    <property type="entry name" value="HTH_ARSR_1"/>
    <property type="match status" value="1"/>
</dbReference>
<dbReference type="NCBIfam" id="NF033788">
    <property type="entry name" value="HTH_metalloreg"/>
    <property type="match status" value="1"/>
</dbReference>
<organism evidence="5 6">
    <name type="scientific">Cytophaga hutchinsonii (strain ATCC 33406 / DSM 1761 / CIP 103989 / NBRC 15051 / NCIMB 9469 / D465)</name>
    <dbReference type="NCBI Taxonomy" id="269798"/>
    <lineage>
        <taxon>Bacteria</taxon>
        <taxon>Pseudomonadati</taxon>
        <taxon>Bacteroidota</taxon>
        <taxon>Cytophagia</taxon>
        <taxon>Cytophagales</taxon>
        <taxon>Cytophagaceae</taxon>
        <taxon>Cytophaga</taxon>
    </lineage>
</organism>
<keyword evidence="2" id="KW-0238">DNA-binding</keyword>
<evidence type="ECO:0000256" key="2">
    <source>
        <dbReference type="ARBA" id="ARBA00023125"/>
    </source>
</evidence>
<evidence type="ECO:0000313" key="5">
    <source>
        <dbReference type="EMBL" id="ABG57993.1"/>
    </source>
</evidence>
<dbReference type="PANTHER" id="PTHR33154">
    <property type="entry name" value="TRANSCRIPTIONAL REGULATOR, ARSR FAMILY"/>
    <property type="match status" value="1"/>
</dbReference>